<dbReference type="PANTHER" id="PTHR30151:SF20">
    <property type="entry name" value="ABC TRANSPORTER PERMEASE PROTEIN HI_0355-RELATED"/>
    <property type="match status" value="1"/>
</dbReference>
<dbReference type="PROSITE" id="PS50928">
    <property type="entry name" value="ABC_TM1"/>
    <property type="match status" value="1"/>
</dbReference>
<dbReference type="PANTHER" id="PTHR30151">
    <property type="entry name" value="ALKANE SULFONATE ABC TRANSPORTER-RELATED, MEMBRANE SUBUNIT"/>
    <property type="match status" value="1"/>
</dbReference>
<proteinExistence type="inferred from homology"/>
<keyword evidence="9" id="KW-1185">Reference proteome</keyword>
<evidence type="ECO:0000256" key="1">
    <source>
        <dbReference type="ARBA" id="ARBA00004651"/>
    </source>
</evidence>
<dbReference type="SUPFAM" id="SSF161098">
    <property type="entry name" value="MetI-like"/>
    <property type="match status" value="1"/>
</dbReference>
<keyword evidence="6 7" id="KW-0472">Membrane</keyword>
<dbReference type="Proteomes" id="UP000199494">
    <property type="component" value="Unassembled WGS sequence"/>
</dbReference>
<evidence type="ECO:0000256" key="2">
    <source>
        <dbReference type="ARBA" id="ARBA00022448"/>
    </source>
</evidence>
<dbReference type="STRING" id="530584.SAMN05421630_101913"/>
<reference evidence="8 9" key="1">
    <citation type="submission" date="2016-10" db="EMBL/GenBank/DDBJ databases">
        <authorList>
            <person name="de Groot N.N."/>
        </authorList>
    </citation>
    <scope>NUCLEOTIDE SEQUENCE [LARGE SCALE GENOMIC DNA]</scope>
    <source>
        <strain evidence="8 9">CGMCC 4.5506</strain>
    </source>
</reference>
<dbReference type="CDD" id="cd06261">
    <property type="entry name" value="TM_PBP2"/>
    <property type="match status" value="1"/>
</dbReference>
<dbReference type="RefSeq" id="WP_091797393.1">
    <property type="nucleotide sequence ID" value="NZ_CP016353.1"/>
</dbReference>
<feature type="transmembrane region" description="Helical" evidence="7">
    <location>
        <begin position="254"/>
        <end position="277"/>
    </location>
</feature>
<name>A0A1G6JXL1_9PSEU</name>
<evidence type="ECO:0000313" key="9">
    <source>
        <dbReference type="Proteomes" id="UP000199494"/>
    </source>
</evidence>
<dbReference type="InterPro" id="IPR000515">
    <property type="entry name" value="MetI-like"/>
</dbReference>
<keyword evidence="5 7" id="KW-1133">Transmembrane helix</keyword>
<accession>A0A1G6JXL1</accession>
<dbReference type="GO" id="GO:0055085">
    <property type="term" value="P:transmembrane transport"/>
    <property type="evidence" value="ECO:0007669"/>
    <property type="project" value="InterPro"/>
</dbReference>
<dbReference type="Pfam" id="PF00528">
    <property type="entry name" value="BPD_transp_1"/>
    <property type="match status" value="1"/>
</dbReference>
<protein>
    <submittedName>
        <fullName evidence="8">NitT/TauT family transport system permease protein</fullName>
    </submittedName>
</protein>
<evidence type="ECO:0000256" key="6">
    <source>
        <dbReference type="ARBA" id="ARBA00023136"/>
    </source>
</evidence>
<dbReference type="EMBL" id="FMZE01000001">
    <property type="protein sequence ID" value="SDC23331.1"/>
    <property type="molecule type" value="Genomic_DNA"/>
</dbReference>
<evidence type="ECO:0000313" key="8">
    <source>
        <dbReference type="EMBL" id="SDC23331.1"/>
    </source>
</evidence>
<evidence type="ECO:0000256" key="4">
    <source>
        <dbReference type="ARBA" id="ARBA00022692"/>
    </source>
</evidence>
<feature type="transmembrane region" description="Helical" evidence="7">
    <location>
        <begin position="160"/>
        <end position="182"/>
    </location>
</feature>
<evidence type="ECO:0000256" key="5">
    <source>
        <dbReference type="ARBA" id="ARBA00022989"/>
    </source>
</evidence>
<feature type="transmembrane region" description="Helical" evidence="7">
    <location>
        <begin position="42"/>
        <end position="64"/>
    </location>
</feature>
<dbReference type="Gene3D" id="1.10.3720.10">
    <property type="entry name" value="MetI-like"/>
    <property type="match status" value="1"/>
</dbReference>
<keyword evidence="3" id="KW-1003">Cell membrane</keyword>
<dbReference type="AlphaFoldDB" id="A0A1G6JXL1"/>
<feature type="transmembrane region" description="Helical" evidence="7">
    <location>
        <begin position="132"/>
        <end position="154"/>
    </location>
</feature>
<keyword evidence="4 7" id="KW-0812">Transmembrane</keyword>
<comment type="similarity">
    <text evidence="7">Belongs to the binding-protein-dependent transport system permease family.</text>
</comment>
<dbReference type="GO" id="GO:0005886">
    <property type="term" value="C:plasma membrane"/>
    <property type="evidence" value="ECO:0007669"/>
    <property type="project" value="UniProtKB-SubCell"/>
</dbReference>
<feature type="transmembrane region" description="Helical" evidence="7">
    <location>
        <begin position="213"/>
        <end position="234"/>
    </location>
</feature>
<dbReference type="InterPro" id="IPR035906">
    <property type="entry name" value="MetI-like_sf"/>
</dbReference>
<feature type="transmembrane region" description="Helical" evidence="7">
    <location>
        <begin position="101"/>
        <end position="120"/>
    </location>
</feature>
<dbReference type="OrthoDB" id="7274389at2"/>
<evidence type="ECO:0000256" key="3">
    <source>
        <dbReference type="ARBA" id="ARBA00022475"/>
    </source>
</evidence>
<sequence length="295" mass="31607">MSIHDLPTDLEQAPAEDERGKLTVRREASATRRRKRLSDLPGWLLAGSTVVLLLAVWEAIVSALDISEILLPAPTRIVQGLIDGFGSGSFGHHTLVTLQEIIYGFGIAVVVGMLIAIVISSSRLAEKTLLPIIVVLQTVPKVALAPLFLVWFGFGMESKILATALIAFFPILVNSTLGFNSASNDQINMMKSFGATRRQVLTRLRLPSAVPSIVAGLDVAVVLSVIGAVVAEFVGSQAGLGYLILSSNTSLDVATMFAVLVILSAIGLVLHYAVVLIGRRLTFWSEENRARNVTP</sequence>
<evidence type="ECO:0000256" key="7">
    <source>
        <dbReference type="RuleBase" id="RU363032"/>
    </source>
</evidence>
<organism evidence="8 9">
    <name type="scientific">Prauserella marina</name>
    <dbReference type="NCBI Taxonomy" id="530584"/>
    <lineage>
        <taxon>Bacteria</taxon>
        <taxon>Bacillati</taxon>
        <taxon>Actinomycetota</taxon>
        <taxon>Actinomycetes</taxon>
        <taxon>Pseudonocardiales</taxon>
        <taxon>Pseudonocardiaceae</taxon>
        <taxon>Prauserella</taxon>
    </lineage>
</organism>
<keyword evidence="2 7" id="KW-0813">Transport</keyword>
<gene>
    <name evidence="8" type="ORF">SAMN05421630_101913</name>
</gene>
<comment type="subcellular location">
    <subcellularLocation>
        <location evidence="1 7">Cell membrane</location>
        <topology evidence="1 7">Multi-pass membrane protein</topology>
    </subcellularLocation>
</comment>